<gene>
    <name evidence="3" type="ORF">PHYSODRAFT_413408</name>
</gene>
<dbReference type="AlphaFoldDB" id="G5A9V6"/>
<dbReference type="Proteomes" id="UP000002640">
    <property type="component" value="Unassembled WGS sequence"/>
</dbReference>
<dbReference type="GeneID" id="20651784"/>
<dbReference type="Pfam" id="PF03221">
    <property type="entry name" value="HTH_Tnp_Tc5"/>
    <property type="match status" value="1"/>
</dbReference>
<evidence type="ECO:0000259" key="2">
    <source>
        <dbReference type="Pfam" id="PF03221"/>
    </source>
</evidence>
<dbReference type="EMBL" id="JH159162">
    <property type="protein sequence ID" value="EGZ07386.1"/>
    <property type="molecule type" value="Genomic_DNA"/>
</dbReference>
<dbReference type="RefSeq" id="XP_009536952.1">
    <property type="nucleotide sequence ID" value="XM_009538657.1"/>
</dbReference>
<dbReference type="Gene3D" id="1.10.10.60">
    <property type="entry name" value="Homeodomain-like"/>
    <property type="match status" value="1"/>
</dbReference>
<reference evidence="3 4" key="1">
    <citation type="journal article" date="2006" name="Science">
        <title>Phytophthora genome sequences uncover evolutionary origins and mechanisms of pathogenesis.</title>
        <authorList>
            <person name="Tyler B.M."/>
            <person name="Tripathy S."/>
            <person name="Zhang X."/>
            <person name="Dehal P."/>
            <person name="Jiang R.H."/>
            <person name="Aerts A."/>
            <person name="Arredondo F.D."/>
            <person name="Baxter L."/>
            <person name="Bensasson D."/>
            <person name="Beynon J.L."/>
            <person name="Chapman J."/>
            <person name="Damasceno C.M."/>
            <person name="Dorrance A.E."/>
            <person name="Dou D."/>
            <person name="Dickerman A.W."/>
            <person name="Dubchak I.L."/>
            <person name="Garbelotto M."/>
            <person name="Gijzen M."/>
            <person name="Gordon S.G."/>
            <person name="Govers F."/>
            <person name="Grunwald N.J."/>
            <person name="Huang W."/>
            <person name="Ivors K.L."/>
            <person name="Jones R.W."/>
            <person name="Kamoun S."/>
            <person name="Krampis K."/>
            <person name="Lamour K.H."/>
            <person name="Lee M.K."/>
            <person name="McDonald W.H."/>
            <person name="Medina M."/>
            <person name="Meijer H.J."/>
            <person name="Nordberg E.K."/>
            <person name="Maclean D.J."/>
            <person name="Ospina-Giraldo M.D."/>
            <person name="Morris P.F."/>
            <person name="Phuntumart V."/>
            <person name="Putnam N.H."/>
            <person name="Rash S."/>
            <person name="Rose J.K."/>
            <person name="Sakihama Y."/>
            <person name="Salamov A.A."/>
            <person name="Savidor A."/>
            <person name="Scheuring C.F."/>
            <person name="Smith B.M."/>
            <person name="Sobral B.W."/>
            <person name="Terry A."/>
            <person name="Torto-Alalibo T.A."/>
            <person name="Win J."/>
            <person name="Xu Z."/>
            <person name="Zhang H."/>
            <person name="Grigoriev I.V."/>
            <person name="Rokhsar D.S."/>
            <person name="Boore J.L."/>
        </authorList>
    </citation>
    <scope>NUCLEOTIDE SEQUENCE [LARGE SCALE GENOMIC DNA]</scope>
    <source>
        <strain evidence="3 4">P6497</strain>
    </source>
</reference>
<feature type="non-terminal residue" evidence="3">
    <location>
        <position position="1"/>
    </location>
</feature>
<keyword evidence="1" id="KW-0238">DNA-binding</keyword>
<evidence type="ECO:0000313" key="4">
    <source>
        <dbReference type="Proteomes" id="UP000002640"/>
    </source>
</evidence>
<protein>
    <recommendedName>
        <fullName evidence="2">HTH CENPB-type domain-containing protein</fullName>
    </recommendedName>
</protein>
<feature type="non-terminal residue" evidence="3">
    <location>
        <position position="125"/>
    </location>
</feature>
<organism evidence="3 4">
    <name type="scientific">Phytophthora sojae (strain P6497)</name>
    <name type="common">Soybean stem and root rot agent</name>
    <name type="synonym">Phytophthora megasperma f. sp. glycines</name>
    <dbReference type="NCBI Taxonomy" id="1094619"/>
    <lineage>
        <taxon>Eukaryota</taxon>
        <taxon>Sar</taxon>
        <taxon>Stramenopiles</taxon>
        <taxon>Oomycota</taxon>
        <taxon>Peronosporomycetes</taxon>
        <taxon>Peronosporales</taxon>
        <taxon>Peronosporaceae</taxon>
        <taxon>Phytophthora</taxon>
    </lineage>
</organism>
<evidence type="ECO:0000313" key="3">
    <source>
        <dbReference type="EMBL" id="EGZ07386.1"/>
    </source>
</evidence>
<dbReference type="SMR" id="G5A9V6"/>
<proteinExistence type="predicted"/>
<evidence type="ECO:0000256" key="1">
    <source>
        <dbReference type="ARBA" id="ARBA00023125"/>
    </source>
</evidence>
<dbReference type="GO" id="GO:0003677">
    <property type="term" value="F:DNA binding"/>
    <property type="evidence" value="ECO:0007669"/>
    <property type="project" value="UniProtKB-KW"/>
</dbReference>
<name>G5A9V6_PHYSP</name>
<feature type="domain" description="HTH CENPB-type" evidence="2">
    <location>
        <begin position="64"/>
        <end position="111"/>
    </location>
</feature>
<accession>G5A9V6</accession>
<dbReference type="InterPro" id="IPR006600">
    <property type="entry name" value="HTH_CenpB_DNA-bd_dom"/>
</dbReference>
<dbReference type="InParanoid" id="G5A9V6"/>
<keyword evidence="4" id="KW-1185">Reference proteome</keyword>
<dbReference type="KEGG" id="psoj:PHYSODRAFT_413408"/>
<sequence>NMDDTLAKFFPDVEGKLRETKRKSIYLWESLRAKIAAASQTTKGDQLKFSRDLGTGLTVTVLSPDGEREIVTWIDELRAEGAPVSAFMLQRKALAIAAGEGLSKDALKASWTFRKSHLRRHMISL</sequence>